<feature type="domain" description="DNA polymerase III delta subunit-like C-terminal" evidence="10">
    <location>
        <begin position="194"/>
        <end position="312"/>
    </location>
</feature>
<keyword evidence="5" id="KW-0235">DNA replication</keyword>
<gene>
    <name evidence="11" type="ORF">A2907_00670</name>
</gene>
<dbReference type="PANTHER" id="PTHR34388:SF1">
    <property type="entry name" value="DNA POLYMERASE III SUBUNIT DELTA"/>
    <property type="match status" value="1"/>
</dbReference>
<proteinExistence type="inferred from homology"/>
<protein>
    <recommendedName>
        <fullName evidence="2">DNA polymerase III subunit delta</fullName>
        <ecNumber evidence="1">2.7.7.7</ecNumber>
    </recommendedName>
</protein>
<dbReference type="InterPro" id="IPR005790">
    <property type="entry name" value="DNA_polIII_delta"/>
</dbReference>
<dbReference type="NCBIfam" id="TIGR01128">
    <property type="entry name" value="holA"/>
    <property type="match status" value="1"/>
</dbReference>
<dbReference type="GO" id="GO:0009360">
    <property type="term" value="C:DNA polymerase III complex"/>
    <property type="evidence" value="ECO:0007669"/>
    <property type="project" value="InterPro"/>
</dbReference>
<sequence>MQIVLYGFEPFLADQKLKEIIGNYRRTQKSGLSLHIFDADNFDFDDFKQALETVSMFEEKKLIVLKNFFLEDADSAGKILELAKKADAEESKDIVIVFFEAGAPVKNKEFDKLLKKPNLFQEFKKLEGARLNAWIQKEFEKLEAKIESRAISILTQSVGSDLYRLKNEIDKLAAYKKLITEKDVVEMVTPDFHSDIFAVIDAIAKKDKKLALKILNEHIENGESEIYLLTMIIYQFRNLLRVKSLIEGGVSPDNIAKKIGLHPFVVKKSIIASRLFSFEELKNIYQKLFDIDLKIKIGEMEPQMALNLFVVEL</sequence>
<organism evidence="11 12">
    <name type="scientific">Candidatus Azambacteria bacterium RIFCSPLOWO2_01_FULL_37_9</name>
    <dbReference type="NCBI Taxonomy" id="1797297"/>
    <lineage>
        <taxon>Bacteria</taxon>
        <taxon>Candidatus Azamiibacteriota</taxon>
    </lineage>
</organism>
<evidence type="ECO:0000259" key="10">
    <source>
        <dbReference type="Pfam" id="PF21694"/>
    </source>
</evidence>
<evidence type="ECO:0000256" key="7">
    <source>
        <dbReference type="ARBA" id="ARBA00034754"/>
    </source>
</evidence>
<evidence type="ECO:0000259" key="9">
    <source>
        <dbReference type="Pfam" id="PF06144"/>
    </source>
</evidence>
<keyword evidence="4" id="KW-0548">Nucleotidyltransferase</keyword>
<keyword evidence="3" id="KW-0808">Transferase</keyword>
<dbReference type="GO" id="GO:0006261">
    <property type="term" value="P:DNA-templated DNA replication"/>
    <property type="evidence" value="ECO:0007669"/>
    <property type="project" value="TreeGrafter"/>
</dbReference>
<dbReference type="Gene3D" id="1.10.8.60">
    <property type="match status" value="1"/>
</dbReference>
<reference evidence="11 12" key="1">
    <citation type="journal article" date="2016" name="Nat. Commun.">
        <title>Thousands of microbial genomes shed light on interconnected biogeochemical processes in an aquifer system.</title>
        <authorList>
            <person name="Anantharaman K."/>
            <person name="Brown C.T."/>
            <person name="Hug L.A."/>
            <person name="Sharon I."/>
            <person name="Castelle C.J."/>
            <person name="Probst A.J."/>
            <person name="Thomas B.C."/>
            <person name="Singh A."/>
            <person name="Wilkins M.J."/>
            <person name="Karaoz U."/>
            <person name="Brodie E.L."/>
            <person name="Williams K.H."/>
            <person name="Hubbard S.S."/>
            <person name="Banfield J.F."/>
        </authorList>
    </citation>
    <scope>NUCLEOTIDE SEQUENCE [LARGE SCALE GENOMIC DNA]</scope>
</reference>
<evidence type="ECO:0000256" key="1">
    <source>
        <dbReference type="ARBA" id="ARBA00012417"/>
    </source>
</evidence>
<evidence type="ECO:0000256" key="3">
    <source>
        <dbReference type="ARBA" id="ARBA00022679"/>
    </source>
</evidence>
<evidence type="ECO:0000256" key="6">
    <source>
        <dbReference type="ARBA" id="ARBA00022932"/>
    </source>
</evidence>
<dbReference type="GO" id="GO:0003887">
    <property type="term" value="F:DNA-directed DNA polymerase activity"/>
    <property type="evidence" value="ECO:0007669"/>
    <property type="project" value="UniProtKB-KW"/>
</dbReference>
<evidence type="ECO:0000313" key="12">
    <source>
        <dbReference type="Proteomes" id="UP000177947"/>
    </source>
</evidence>
<name>A0A1F5C6Q3_9BACT</name>
<keyword evidence="6" id="KW-0239">DNA-directed DNA polymerase</keyword>
<dbReference type="SUPFAM" id="SSF48019">
    <property type="entry name" value="post-AAA+ oligomerization domain-like"/>
    <property type="match status" value="1"/>
</dbReference>
<dbReference type="Proteomes" id="UP000177947">
    <property type="component" value="Unassembled WGS sequence"/>
</dbReference>
<evidence type="ECO:0000256" key="2">
    <source>
        <dbReference type="ARBA" id="ARBA00017703"/>
    </source>
</evidence>
<dbReference type="EC" id="2.7.7.7" evidence="1"/>
<comment type="similarity">
    <text evidence="7">Belongs to the DNA polymerase HolA subunit family.</text>
</comment>
<evidence type="ECO:0000313" key="11">
    <source>
        <dbReference type="EMBL" id="OGD38544.1"/>
    </source>
</evidence>
<dbReference type="Gene3D" id="3.40.50.300">
    <property type="entry name" value="P-loop containing nucleotide triphosphate hydrolases"/>
    <property type="match status" value="1"/>
</dbReference>
<comment type="catalytic activity">
    <reaction evidence="8">
        <text>DNA(n) + a 2'-deoxyribonucleoside 5'-triphosphate = DNA(n+1) + diphosphate</text>
        <dbReference type="Rhea" id="RHEA:22508"/>
        <dbReference type="Rhea" id="RHEA-COMP:17339"/>
        <dbReference type="Rhea" id="RHEA-COMP:17340"/>
        <dbReference type="ChEBI" id="CHEBI:33019"/>
        <dbReference type="ChEBI" id="CHEBI:61560"/>
        <dbReference type="ChEBI" id="CHEBI:173112"/>
        <dbReference type="EC" id="2.7.7.7"/>
    </reaction>
</comment>
<accession>A0A1F5C6Q3</accession>
<dbReference type="SUPFAM" id="SSF52540">
    <property type="entry name" value="P-loop containing nucleoside triphosphate hydrolases"/>
    <property type="match status" value="1"/>
</dbReference>
<dbReference type="Pfam" id="PF21694">
    <property type="entry name" value="DNA_pol3_delta_C"/>
    <property type="match status" value="1"/>
</dbReference>
<dbReference type="AlphaFoldDB" id="A0A1F5C6Q3"/>
<evidence type="ECO:0000256" key="8">
    <source>
        <dbReference type="ARBA" id="ARBA00049244"/>
    </source>
</evidence>
<dbReference type="InterPro" id="IPR010372">
    <property type="entry name" value="DNA_pol3_delta_N"/>
</dbReference>
<dbReference type="InterPro" id="IPR008921">
    <property type="entry name" value="DNA_pol3_clamp-load_cplx_C"/>
</dbReference>
<dbReference type="GO" id="GO:0003677">
    <property type="term" value="F:DNA binding"/>
    <property type="evidence" value="ECO:0007669"/>
    <property type="project" value="InterPro"/>
</dbReference>
<comment type="caution">
    <text evidence="11">The sequence shown here is derived from an EMBL/GenBank/DDBJ whole genome shotgun (WGS) entry which is preliminary data.</text>
</comment>
<dbReference type="PANTHER" id="PTHR34388">
    <property type="entry name" value="DNA POLYMERASE III SUBUNIT DELTA"/>
    <property type="match status" value="1"/>
</dbReference>
<dbReference type="Pfam" id="PF06144">
    <property type="entry name" value="DNA_pol3_delta"/>
    <property type="match status" value="1"/>
</dbReference>
<evidence type="ECO:0000256" key="4">
    <source>
        <dbReference type="ARBA" id="ARBA00022695"/>
    </source>
</evidence>
<dbReference type="InterPro" id="IPR048466">
    <property type="entry name" value="DNA_pol3_delta-like_C"/>
</dbReference>
<dbReference type="InterPro" id="IPR027417">
    <property type="entry name" value="P-loop_NTPase"/>
</dbReference>
<dbReference type="EMBL" id="MEYQ01000041">
    <property type="protein sequence ID" value="OGD38544.1"/>
    <property type="molecule type" value="Genomic_DNA"/>
</dbReference>
<dbReference type="Gene3D" id="1.20.272.10">
    <property type="match status" value="1"/>
</dbReference>
<feature type="domain" description="DNA polymerase III delta N-terminal" evidence="9">
    <location>
        <begin position="4"/>
        <end position="116"/>
    </location>
</feature>
<evidence type="ECO:0000256" key="5">
    <source>
        <dbReference type="ARBA" id="ARBA00022705"/>
    </source>
</evidence>